<evidence type="ECO:0000256" key="3">
    <source>
        <dbReference type="ARBA" id="ARBA00022519"/>
    </source>
</evidence>
<evidence type="ECO:0000256" key="2">
    <source>
        <dbReference type="ARBA" id="ARBA00022475"/>
    </source>
</evidence>
<evidence type="ECO:0000256" key="1">
    <source>
        <dbReference type="ARBA" id="ARBA00004533"/>
    </source>
</evidence>
<keyword evidence="5 7" id="KW-0472">Membrane</keyword>
<gene>
    <name evidence="8" type="ORF">K1X11_004400</name>
</gene>
<evidence type="ECO:0000256" key="5">
    <source>
        <dbReference type="ARBA" id="ARBA00023136"/>
    </source>
</evidence>
<dbReference type="InterPro" id="IPR004960">
    <property type="entry name" value="LipA_acyltrans"/>
</dbReference>
<reference evidence="8 9" key="1">
    <citation type="submission" date="2023-12" db="EMBL/GenBank/DDBJ databases">
        <title>Description of an unclassified Opitutus bacterium of Verrucomicrobiota.</title>
        <authorList>
            <person name="Zhang D.-F."/>
        </authorList>
    </citation>
    <scope>NUCLEOTIDE SEQUENCE [LARGE SCALE GENOMIC DNA]</scope>
    <source>
        <strain evidence="8 9">WL0086</strain>
    </source>
</reference>
<keyword evidence="6" id="KW-0012">Acyltransferase</keyword>
<name>A0ABZ1CAC2_9BACT</name>
<protein>
    <recommendedName>
        <fullName evidence="10">Kdo(2)-lipid IV(A) lauroyltransferase</fullName>
    </recommendedName>
</protein>
<keyword evidence="7" id="KW-1133">Transmembrane helix</keyword>
<evidence type="ECO:0000313" key="9">
    <source>
        <dbReference type="Proteomes" id="UP000738431"/>
    </source>
</evidence>
<dbReference type="PANTHER" id="PTHR30606:SF9">
    <property type="entry name" value="LIPID A BIOSYNTHESIS LAUROYLTRANSFERASE"/>
    <property type="match status" value="1"/>
</dbReference>
<dbReference type="PANTHER" id="PTHR30606">
    <property type="entry name" value="LIPID A BIOSYNTHESIS LAUROYL ACYLTRANSFERASE"/>
    <property type="match status" value="1"/>
</dbReference>
<dbReference type="Proteomes" id="UP000738431">
    <property type="component" value="Chromosome"/>
</dbReference>
<dbReference type="EMBL" id="CP139781">
    <property type="protein sequence ID" value="WRQ88633.1"/>
    <property type="molecule type" value="Genomic_DNA"/>
</dbReference>
<dbReference type="RefSeq" id="WP_221031735.1">
    <property type="nucleotide sequence ID" value="NZ_CP139781.1"/>
</dbReference>
<sequence>MSPRKRDTAPLYHPKFWPMWFGLGIFWLLNLLPWPIKRALATVLGTFIYYVIPVRRRVTLINLRLAFPDLSESDRRRLARAHYRSLALGLFETCAAWWSPLNRLPPFRIIGREHFEKAAAAGKGALVVTAHLTLLEMGARIINEQIEFNALYRDPNNRVIAWIMRRNRERHLKTAIPFEDLRALLRTLKNGGLVWYAPDQGKKTKMSEVLPFFGEPAITNVATSRIAQMSGCRVVPYFARRLPDGSYELEAFPAWENFPSGDHSADAMRVNHFIEEQVKRAPEQYFWVHKRYKRRGEGYPDVYRD</sequence>
<evidence type="ECO:0000256" key="7">
    <source>
        <dbReference type="SAM" id="Phobius"/>
    </source>
</evidence>
<keyword evidence="3" id="KW-0997">Cell inner membrane</keyword>
<comment type="subcellular location">
    <subcellularLocation>
        <location evidence="1">Cell inner membrane</location>
    </subcellularLocation>
</comment>
<keyword evidence="7" id="KW-0812">Transmembrane</keyword>
<dbReference type="PIRSF" id="PIRSF026649">
    <property type="entry name" value="MsbB"/>
    <property type="match status" value="1"/>
</dbReference>
<keyword evidence="2" id="KW-1003">Cell membrane</keyword>
<proteinExistence type="predicted"/>
<dbReference type="Pfam" id="PF03279">
    <property type="entry name" value="Lip_A_acyltrans"/>
    <property type="match status" value="1"/>
</dbReference>
<accession>A0ABZ1CAC2</accession>
<feature type="transmembrane region" description="Helical" evidence="7">
    <location>
        <begin position="12"/>
        <end position="29"/>
    </location>
</feature>
<keyword evidence="9" id="KW-1185">Reference proteome</keyword>
<evidence type="ECO:0000256" key="6">
    <source>
        <dbReference type="ARBA" id="ARBA00023315"/>
    </source>
</evidence>
<evidence type="ECO:0008006" key="10">
    <source>
        <dbReference type="Google" id="ProtNLM"/>
    </source>
</evidence>
<dbReference type="CDD" id="cd07984">
    <property type="entry name" value="LPLAT_LABLAT-like"/>
    <property type="match status" value="1"/>
</dbReference>
<evidence type="ECO:0000256" key="4">
    <source>
        <dbReference type="ARBA" id="ARBA00022679"/>
    </source>
</evidence>
<keyword evidence="4" id="KW-0808">Transferase</keyword>
<evidence type="ECO:0000313" key="8">
    <source>
        <dbReference type="EMBL" id="WRQ88633.1"/>
    </source>
</evidence>
<organism evidence="8 9">
    <name type="scientific">Actomonas aquatica</name>
    <dbReference type="NCBI Taxonomy" id="2866162"/>
    <lineage>
        <taxon>Bacteria</taxon>
        <taxon>Pseudomonadati</taxon>
        <taxon>Verrucomicrobiota</taxon>
        <taxon>Opitutia</taxon>
        <taxon>Opitutales</taxon>
        <taxon>Opitutaceae</taxon>
        <taxon>Actomonas</taxon>
    </lineage>
</organism>